<protein>
    <recommendedName>
        <fullName evidence="1">DUF4097 domain-containing protein</fullName>
    </recommendedName>
</protein>
<organism evidence="2 3">
    <name type="scientific">Pseudonocardia sulfidoxydans NBRC 16205</name>
    <dbReference type="NCBI Taxonomy" id="1223511"/>
    <lineage>
        <taxon>Bacteria</taxon>
        <taxon>Bacillati</taxon>
        <taxon>Actinomycetota</taxon>
        <taxon>Actinomycetes</taxon>
        <taxon>Pseudonocardiales</taxon>
        <taxon>Pseudonocardiaceae</taxon>
        <taxon>Pseudonocardia</taxon>
    </lineage>
</organism>
<dbReference type="EMBL" id="BJVJ01000015">
    <property type="protein sequence ID" value="GEL23103.1"/>
    <property type="molecule type" value="Genomic_DNA"/>
</dbReference>
<comment type="caution">
    <text evidence="2">The sequence shown here is derived from an EMBL/GenBank/DDBJ whole genome shotgun (WGS) entry which is preliminary data.</text>
</comment>
<keyword evidence="3" id="KW-1185">Reference proteome</keyword>
<evidence type="ECO:0000313" key="2">
    <source>
        <dbReference type="EMBL" id="GEL23103.1"/>
    </source>
</evidence>
<feature type="domain" description="DUF4097" evidence="1">
    <location>
        <begin position="15"/>
        <end position="279"/>
    </location>
</feature>
<evidence type="ECO:0000313" key="3">
    <source>
        <dbReference type="Proteomes" id="UP000321685"/>
    </source>
</evidence>
<proteinExistence type="predicted"/>
<gene>
    <name evidence="2" type="ORF">PSU4_20570</name>
</gene>
<reference evidence="2 3" key="1">
    <citation type="submission" date="2019-07" db="EMBL/GenBank/DDBJ databases">
        <title>Whole genome shotgun sequence of Pseudonocardia sulfidoxydans NBRC 16205.</title>
        <authorList>
            <person name="Hosoyama A."/>
            <person name="Uohara A."/>
            <person name="Ohji S."/>
            <person name="Ichikawa N."/>
        </authorList>
    </citation>
    <scope>NUCLEOTIDE SEQUENCE [LARGE SCALE GENOMIC DNA]</scope>
    <source>
        <strain evidence="2 3">NBRC 16205</strain>
    </source>
</reference>
<name>A0A511DFB6_9PSEU</name>
<accession>A0A511DFB6</accession>
<dbReference type="InterPro" id="IPR025164">
    <property type="entry name" value="Toastrack_DUF4097"/>
</dbReference>
<dbReference type="Proteomes" id="UP000321685">
    <property type="component" value="Unassembled WGS sequence"/>
</dbReference>
<dbReference type="RefSeq" id="WP_147105545.1">
    <property type="nucleotide sequence ID" value="NZ_BJVJ01000015.1"/>
</dbReference>
<evidence type="ECO:0000259" key="1">
    <source>
        <dbReference type="Pfam" id="PF13349"/>
    </source>
</evidence>
<dbReference type="Pfam" id="PF13349">
    <property type="entry name" value="DUF4097"/>
    <property type="match status" value="1"/>
</dbReference>
<dbReference type="OrthoDB" id="3252095at2"/>
<sequence length="282" mass="29684">MTTHLFDTAGPVRVTIDLPHGSVRIIAGDRTDTRVTVTPDGAADTATTTRVSFTDGELAITGPAQRRFGWALDWLRSSAAEIVEIEVPAGSHVTATLSMGEYRCDGSLGECRLFTRYGDIRVEEGGPLTLETTYGEVHVEHALGDAELSTGSGDIEARTLDAAGTVRNNYGGTRIGHAGGDLRVTGLYGDVRIGRAEGGVSAKTAYGGVRIDEVVRGTVELTTTSGVLEVGIRAGTAAWLDVSSTSGKVRNSLDARDNPDGFTETVEIHAHTDSGDVVVRRA</sequence>
<dbReference type="AlphaFoldDB" id="A0A511DFB6"/>